<dbReference type="Gene3D" id="2.40.50.180">
    <property type="entry name" value="CheA-289, Domain 4"/>
    <property type="match status" value="1"/>
</dbReference>
<dbReference type="EMBL" id="CP036272">
    <property type="protein sequence ID" value="QDT62205.1"/>
    <property type="molecule type" value="Genomic_DNA"/>
</dbReference>
<dbReference type="Pfam" id="PF01584">
    <property type="entry name" value="CheW"/>
    <property type="match status" value="1"/>
</dbReference>
<evidence type="ECO:0000313" key="3">
    <source>
        <dbReference type="Proteomes" id="UP000315003"/>
    </source>
</evidence>
<protein>
    <submittedName>
        <fullName evidence="2">Chemotaxis protein CheW</fullName>
    </submittedName>
</protein>
<dbReference type="PANTHER" id="PTHR22617">
    <property type="entry name" value="CHEMOTAXIS SENSOR HISTIDINE KINASE-RELATED"/>
    <property type="match status" value="1"/>
</dbReference>
<dbReference type="GO" id="GO:0006935">
    <property type="term" value="P:chemotaxis"/>
    <property type="evidence" value="ECO:0007669"/>
    <property type="project" value="InterPro"/>
</dbReference>
<dbReference type="InterPro" id="IPR036061">
    <property type="entry name" value="CheW-like_dom_sf"/>
</dbReference>
<dbReference type="SMART" id="SM00260">
    <property type="entry name" value="CheW"/>
    <property type="match status" value="1"/>
</dbReference>
<dbReference type="PROSITE" id="PS50851">
    <property type="entry name" value="CHEW"/>
    <property type="match status" value="1"/>
</dbReference>
<dbReference type="SUPFAM" id="SSF50341">
    <property type="entry name" value="CheW-like"/>
    <property type="match status" value="1"/>
</dbReference>
<dbReference type="RefSeq" id="WP_145276815.1">
    <property type="nucleotide sequence ID" value="NZ_CP036272.1"/>
</dbReference>
<organism evidence="2 3">
    <name type="scientific">Stieleria bergensis</name>
    <dbReference type="NCBI Taxonomy" id="2528025"/>
    <lineage>
        <taxon>Bacteria</taxon>
        <taxon>Pseudomonadati</taxon>
        <taxon>Planctomycetota</taxon>
        <taxon>Planctomycetia</taxon>
        <taxon>Pirellulales</taxon>
        <taxon>Pirellulaceae</taxon>
        <taxon>Stieleria</taxon>
    </lineage>
</organism>
<dbReference type="OrthoDB" id="9794382at2"/>
<proteinExistence type="predicted"/>
<evidence type="ECO:0000313" key="2">
    <source>
        <dbReference type="EMBL" id="QDT62205.1"/>
    </source>
</evidence>
<accession>A0A517T1D9</accession>
<feature type="domain" description="CheW-like" evidence="1">
    <location>
        <begin position="21"/>
        <end position="161"/>
    </location>
</feature>
<reference evidence="2 3" key="1">
    <citation type="submission" date="2019-02" db="EMBL/GenBank/DDBJ databases">
        <title>Deep-cultivation of Planctomycetes and their phenomic and genomic characterization uncovers novel biology.</title>
        <authorList>
            <person name="Wiegand S."/>
            <person name="Jogler M."/>
            <person name="Boedeker C."/>
            <person name="Pinto D."/>
            <person name="Vollmers J."/>
            <person name="Rivas-Marin E."/>
            <person name="Kohn T."/>
            <person name="Peeters S.H."/>
            <person name="Heuer A."/>
            <person name="Rast P."/>
            <person name="Oberbeckmann S."/>
            <person name="Bunk B."/>
            <person name="Jeske O."/>
            <person name="Meyerdierks A."/>
            <person name="Storesund J.E."/>
            <person name="Kallscheuer N."/>
            <person name="Luecker S."/>
            <person name="Lage O.M."/>
            <person name="Pohl T."/>
            <person name="Merkel B.J."/>
            <person name="Hornburger P."/>
            <person name="Mueller R.-W."/>
            <person name="Bruemmer F."/>
            <person name="Labrenz M."/>
            <person name="Spormann A.M."/>
            <person name="Op den Camp H."/>
            <person name="Overmann J."/>
            <person name="Amann R."/>
            <person name="Jetten M.S.M."/>
            <person name="Mascher T."/>
            <person name="Medema M.H."/>
            <person name="Devos D.P."/>
            <person name="Kaster A.-K."/>
            <person name="Ovreas L."/>
            <person name="Rohde M."/>
            <person name="Galperin M.Y."/>
            <person name="Jogler C."/>
        </authorList>
    </citation>
    <scope>NUCLEOTIDE SEQUENCE [LARGE SCALE GENOMIC DNA]</scope>
    <source>
        <strain evidence="2 3">SV_7m_r</strain>
    </source>
</reference>
<evidence type="ECO:0000259" key="1">
    <source>
        <dbReference type="PROSITE" id="PS50851"/>
    </source>
</evidence>
<dbReference type="AlphaFoldDB" id="A0A517T1D9"/>
<dbReference type="InterPro" id="IPR039315">
    <property type="entry name" value="CheW"/>
</dbReference>
<dbReference type="InterPro" id="IPR002545">
    <property type="entry name" value="CheW-lke_dom"/>
</dbReference>
<dbReference type="GO" id="GO:0007165">
    <property type="term" value="P:signal transduction"/>
    <property type="evidence" value="ECO:0007669"/>
    <property type="project" value="InterPro"/>
</dbReference>
<dbReference type="PANTHER" id="PTHR22617:SF23">
    <property type="entry name" value="CHEMOTAXIS PROTEIN CHEW"/>
    <property type="match status" value="1"/>
</dbReference>
<dbReference type="Proteomes" id="UP000315003">
    <property type="component" value="Chromosome"/>
</dbReference>
<gene>
    <name evidence="2" type="primary">cheW_4</name>
    <name evidence="2" type="ORF">SV7mr_47520</name>
</gene>
<dbReference type="Gene3D" id="2.30.30.40">
    <property type="entry name" value="SH3 Domains"/>
    <property type="match status" value="1"/>
</dbReference>
<sequence>MPDSPEPASAERNPATAAKNSSQFVGFQIAGQKYAIPIDQIQEIVIPDQVTLTPQVAACVEGVTNLRGQIIPVVNLRLLLDLETIARDDETRMIVVNVSDRRIGLVVDSVSQVIRIPFENIQPSLDTMTVEGNHDVAGFAKLDDVLFILLDMNEMLQPQRLTRPGSAPVSSV</sequence>
<name>A0A517T1D9_9BACT</name>
<dbReference type="GO" id="GO:0005829">
    <property type="term" value="C:cytosol"/>
    <property type="evidence" value="ECO:0007669"/>
    <property type="project" value="TreeGrafter"/>
</dbReference>
<keyword evidence="3" id="KW-1185">Reference proteome</keyword>